<evidence type="ECO:0000313" key="3">
    <source>
        <dbReference type="Proteomes" id="UP000032803"/>
    </source>
</evidence>
<dbReference type="PANTHER" id="PTHR42791:SF1">
    <property type="entry name" value="N-ACETYLTRANSFERASE DOMAIN-CONTAINING PROTEIN"/>
    <property type="match status" value="1"/>
</dbReference>
<dbReference type="InterPro" id="IPR052523">
    <property type="entry name" value="Trichothecene_AcTrans"/>
</dbReference>
<dbReference type="EMBL" id="LN681225">
    <property type="protein sequence ID" value="CEK12123.1"/>
    <property type="molecule type" value="Genomic_DNA"/>
</dbReference>
<dbReference type="PANTHER" id="PTHR42791">
    <property type="entry name" value="GNAT FAMILY ACETYLTRANSFERASE"/>
    <property type="match status" value="1"/>
</dbReference>
<dbReference type="HOGENOM" id="CLU_060131_7_1_6"/>
<protein>
    <recommendedName>
        <fullName evidence="1">N-acetyltransferase domain-containing protein</fullName>
    </recommendedName>
</protein>
<dbReference type="Proteomes" id="UP000032803">
    <property type="component" value="Chromosome I"/>
</dbReference>
<dbReference type="InterPro" id="IPR000182">
    <property type="entry name" value="GNAT_dom"/>
</dbReference>
<gene>
    <name evidence="2" type="ORF">LHA_3138</name>
</gene>
<dbReference type="PROSITE" id="PS51186">
    <property type="entry name" value="GNAT"/>
    <property type="match status" value="1"/>
</dbReference>
<feature type="domain" description="N-acetyltransferase" evidence="1">
    <location>
        <begin position="71"/>
        <end position="202"/>
    </location>
</feature>
<dbReference type="SUPFAM" id="SSF55729">
    <property type="entry name" value="Acyl-CoA N-acyltransferases (Nat)"/>
    <property type="match status" value="1"/>
</dbReference>
<evidence type="ECO:0000259" key="1">
    <source>
        <dbReference type="PROSITE" id="PS51186"/>
    </source>
</evidence>
<dbReference type="STRING" id="449.LHA_3138"/>
<keyword evidence="3" id="KW-1185">Reference proteome</keyword>
<dbReference type="Pfam" id="PF13508">
    <property type="entry name" value="Acetyltransf_7"/>
    <property type="match status" value="1"/>
</dbReference>
<dbReference type="Gene3D" id="3.40.630.30">
    <property type="match status" value="1"/>
</dbReference>
<dbReference type="PATRIC" id="fig|449.7.peg.1667"/>
<dbReference type="OrthoDB" id="7057833at2"/>
<proteinExistence type="predicted"/>
<dbReference type="RefSeq" id="WP_045107197.1">
    <property type="nucleotide sequence ID" value="NZ_LN681225.1"/>
</dbReference>
<dbReference type="GO" id="GO:0016747">
    <property type="term" value="F:acyltransferase activity, transferring groups other than amino-acyl groups"/>
    <property type="evidence" value="ECO:0007669"/>
    <property type="project" value="InterPro"/>
</dbReference>
<dbReference type="KEGG" id="lha:LHA_3138"/>
<dbReference type="InterPro" id="IPR016181">
    <property type="entry name" value="Acyl_CoA_acyltransferase"/>
</dbReference>
<dbReference type="AlphaFoldDB" id="A0A0A8UTV9"/>
<sequence>MTNHIIQIRNLQSGDINSAVATLTQAFAKDPLMQWVLAENYQQKAPHMFNAITRYCMLYGKAFCTTNLEAVALRKSPGDNKFSWWRAFRAGYLGLPRQLGTEAFNRVMLFDELAQEERNRQMGLKSFWYCWCLATQPGYQRQGFGTALMNHTFDLANQSGFPCYLETAHASNQILYEKNGYTTLSEFFLPNSDVKIISMLRE</sequence>
<organism evidence="2 3">
    <name type="scientific">Legionella hackeliae</name>
    <dbReference type="NCBI Taxonomy" id="449"/>
    <lineage>
        <taxon>Bacteria</taxon>
        <taxon>Pseudomonadati</taxon>
        <taxon>Pseudomonadota</taxon>
        <taxon>Gammaproteobacteria</taxon>
        <taxon>Legionellales</taxon>
        <taxon>Legionellaceae</taxon>
        <taxon>Legionella</taxon>
    </lineage>
</organism>
<accession>A0A0A8UTV9</accession>
<reference evidence="3" key="1">
    <citation type="submission" date="2014-09" db="EMBL/GenBank/DDBJ databases">
        <authorList>
            <person name="Gomez-Valero L."/>
        </authorList>
    </citation>
    <scope>NUCLEOTIDE SEQUENCE [LARGE SCALE GENOMIC DNA]</scope>
    <source>
        <strain evidence="3">ATCC35250</strain>
    </source>
</reference>
<evidence type="ECO:0000313" key="2">
    <source>
        <dbReference type="EMBL" id="CEK12123.1"/>
    </source>
</evidence>
<dbReference type="CDD" id="cd04301">
    <property type="entry name" value="NAT_SF"/>
    <property type="match status" value="1"/>
</dbReference>
<name>A0A0A8UTV9_LEGHA</name>